<keyword evidence="5" id="KW-1185">Reference proteome</keyword>
<dbReference type="PROSITE" id="PS51199">
    <property type="entry name" value="SF4_HELICASE"/>
    <property type="match status" value="1"/>
</dbReference>
<reference evidence="4 5" key="2">
    <citation type="journal article" date="2019" name="G3 (Bethesda)">
        <title>Hybrid Assembly of the Genome of the Entomopathogenic Nematode Steinernema carpocapsae Identifies the X-Chromosome.</title>
        <authorList>
            <person name="Serra L."/>
            <person name="Macchietto M."/>
            <person name="Macias-Munoz A."/>
            <person name="McGill C.J."/>
            <person name="Rodriguez I.M."/>
            <person name="Rodriguez B."/>
            <person name="Murad R."/>
            <person name="Mortazavi A."/>
        </authorList>
    </citation>
    <scope>NUCLEOTIDE SEQUENCE [LARGE SCALE GENOMIC DNA]</scope>
    <source>
        <strain evidence="4 5">ALL</strain>
    </source>
</reference>
<dbReference type="InterPro" id="IPR003439">
    <property type="entry name" value="ABC_transporter-like_ATP-bd"/>
</dbReference>
<dbReference type="GO" id="GO:0006264">
    <property type="term" value="P:mitochondrial DNA replication"/>
    <property type="evidence" value="ECO:0007669"/>
    <property type="project" value="TreeGrafter"/>
</dbReference>
<dbReference type="GO" id="GO:0043139">
    <property type="term" value="F:5'-3' DNA helicase activity"/>
    <property type="evidence" value="ECO:0007669"/>
    <property type="project" value="InterPro"/>
</dbReference>
<dbReference type="OrthoDB" id="275278at2759"/>
<dbReference type="SUPFAM" id="SSF56731">
    <property type="entry name" value="DNA primase core"/>
    <property type="match status" value="1"/>
</dbReference>
<proteinExistence type="predicted"/>
<dbReference type="GO" id="GO:0005524">
    <property type="term" value="F:ATP binding"/>
    <property type="evidence" value="ECO:0007669"/>
    <property type="project" value="InterPro"/>
</dbReference>
<dbReference type="GO" id="GO:0005739">
    <property type="term" value="C:mitochondrion"/>
    <property type="evidence" value="ECO:0007669"/>
    <property type="project" value="TreeGrafter"/>
</dbReference>
<dbReference type="GO" id="GO:0016887">
    <property type="term" value="F:ATP hydrolysis activity"/>
    <property type="evidence" value="ECO:0007669"/>
    <property type="project" value="InterPro"/>
</dbReference>
<dbReference type="PANTHER" id="PTHR12873">
    <property type="entry name" value="T7-LIKE MITOCHONDRIAL DNA HELICASE"/>
    <property type="match status" value="1"/>
</dbReference>
<protein>
    <recommendedName>
        <fullName evidence="6">SF4 helicase domain-containing protein</fullName>
    </recommendedName>
</protein>
<gene>
    <name evidence="4" type="ORF">L596_016788</name>
</gene>
<feature type="region of interest" description="Disordered" evidence="1">
    <location>
        <begin position="263"/>
        <end position="296"/>
    </location>
</feature>
<feature type="compositionally biased region" description="Polar residues" evidence="1">
    <location>
        <begin position="278"/>
        <end position="296"/>
    </location>
</feature>
<evidence type="ECO:0000256" key="1">
    <source>
        <dbReference type="SAM" id="MobiDB-lite"/>
    </source>
</evidence>
<name>A0A4U5NK13_STECR</name>
<evidence type="ECO:0000313" key="4">
    <source>
        <dbReference type="EMBL" id="TKR83154.1"/>
    </source>
</evidence>
<evidence type="ECO:0008006" key="6">
    <source>
        <dbReference type="Google" id="ProtNLM"/>
    </source>
</evidence>
<dbReference type="GO" id="GO:0003697">
    <property type="term" value="F:single-stranded DNA binding"/>
    <property type="evidence" value="ECO:0007669"/>
    <property type="project" value="InterPro"/>
</dbReference>
<feature type="domain" description="ABC transporter" evidence="2">
    <location>
        <begin position="536"/>
        <end position="807"/>
    </location>
</feature>
<evidence type="ECO:0000313" key="5">
    <source>
        <dbReference type="Proteomes" id="UP000298663"/>
    </source>
</evidence>
<dbReference type="Pfam" id="PF13481">
    <property type="entry name" value="AAA_25"/>
    <property type="match status" value="1"/>
</dbReference>
<feature type="compositionally biased region" description="Basic residues" evidence="1">
    <location>
        <begin position="791"/>
        <end position="802"/>
    </location>
</feature>
<feature type="region of interest" description="Disordered" evidence="1">
    <location>
        <begin position="783"/>
        <end position="830"/>
    </location>
</feature>
<organism evidence="4 5">
    <name type="scientific">Steinernema carpocapsae</name>
    <name type="common">Entomopathogenic nematode</name>
    <dbReference type="NCBI Taxonomy" id="34508"/>
    <lineage>
        <taxon>Eukaryota</taxon>
        <taxon>Metazoa</taxon>
        <taxon>Ecdysozoa</taxon>
        <taxon>Nematoda</taxon>
        <taxon>Chromadorea</taxon>
        <taxon>Rhabditida</taxon>
        <taxon>Tylenchina</taxon>
        <taxon>Panagrolaimomorpha</taxon>
        <taxon>Strongyloidoidea</taxon>
        <taxon>Steinernematidae</taxon>
        <taxon>Steinernema</taxon>
    </lineage>
</organism>
<dbReference type="SUPFAM" id="SSF52540">
    <property type="entry name" value="P-loop containing nucleoside triphosphate hydrolases"/>
    <property type="match status" value="1"/>
</dbReference>
<accession>A0A4U5NK13</accession>
<feature type="compositionally biased region" description="Low complexity" evidence="1">
    <location>
        <begin position="807"/>
        <end position="829"/>
    </location>
</feature>
<evidence type="ECO:0000259" key="2">
    <source>
        <dbReference type="PROSITE" id="PS50893"/>
    </source>
</evidence>
<dbReference type="STRING" id="34508.A0A4U5NK13"/>
<reference evidence="4 5" key="1">
    <citation type="journal article" date="2015" name="Genome Biol.">
        <title>Comparative genomics of Steinernema reveals deeply conserved gene regulatory networks.</title>
        <authorList>
            <person name="Dillman A.R."/>
            <person name="Macchietto M."/>
            <person name="Porter C.F."/>
            <person name="Rogers A."/>
            <person name="Williams B."/>
            <person name="Antoshechkin I."/>
            <person name="Lee M.M."/>
            <person name="Goodwin Z."/>
            <person name="Lu X."/>
            <person name="Lewis E.E."/>
            <person name="Goodrich-Blair H."/>
            <person name="Stock S.P."/>
            <person name="Adams B.J."/>
            <person name="Sternberg P.W."/>
            <person name="Mortazavi A."/>
        </authorList>
    </citation>
    <scope>NUCLEOTIDE SEQUENCE [LARGE SCALE GENOMIC DNA]</scope>
    <source>
        <strain evidence="4 5">ALL</strain>
    </source>
</reference>
<dbReference type="Proteomes" id="UP000298663">
    <property type="component" value="Unassembled WGS sequence"/>
</dbReference>
<dbReference type="InterPro" id="IPR007694">
    <property type="entry name" value="DNA_helicase_DnaB-like_C"/>
</dbReference>
<comment type="caution">
    <text evidence="4">The sequence shown here is derived from an EMBL/GenBank/DDBJ whole genome shotgun (WGS) entry which is preliminary data.</text>
</comment>
<dbReference type="PANTHER" id="PTHR12873:SF0">
    <property type="entry name" value="TWINKLE MTDNA HELICASE"/>
    <property type="match status" value="1"/>
</dbReference>
<dbReference type="InterPro" id="IPR027032">
    <property type="entry name" value="Twinkle-like"/>
</dbReference>
<feature type="region of interest" description="Disordered" evidence="1">
    <location>
        <begin position="197"/>
        <end position="219"/>
    </location>
</feature>
<feature type="domain" description="SF4 helicase" evidence="3">
    <location>
        <begin position="545"/>
        <end position="831"/>
    </location>
</feature>
<dbReference type="AlphaFoldDB" id="A0A4U5NK13"/>
<dbReference type="Gene3D" id="3.40.50.300">
    <property type="entry name" value="P-loop containing nucleotide triphosphate hydrolases"/>
    <property type="match status" value="1"/>
</dbReference>
<evidence type="ECO:0000259" key="3">
    <source>
        <dbReference type="PROSITE" id="PS51199"/>
    </source>
</evidence>
<sequence>MLTRGSRFLRLLCHELPSCSTRRALCDAVPPSDSSVSSSLHRQNGYLKKRQNEESTFDALLETITKSSDNHSELYSKAEIVKENSAAEVEVISYVCKFLHANELDFEISKYTKNVRTVCPHCSTLNPNPLKTAVVSRLDGSVACVVCDYDASFMDYKNEIYVRQQRGTLLRPKRSVGFIEPDDSSYQFSLPTGNTVFIPSTERSSQQGQGTSKAQDTAMSNFGDLDTDLYDRVSYLNLINQHDERERQRKADQFESMRRLREEADKLSARGQGAADLSDSSPPNVGPQSSSSFGATTANQVDPMIRSLWNEAIDLSDLRDAEDQTTFLSLRMLLGVDRISPETLARFHIKGHLDSYDNAALCYPRYKGPSGRTRPPSGLKIIRKVGEQMEKENYPEPDEFGQSKFSGIFGYHMVTPSDRTIILTTNERDALAVYDASGGMLTVALPKAERVDYSVIPYLEDFDKIFLWFPSHHEKFAQDYASYLNGARCFLITKRERPIELVRDGRAKEINRAIRDEAVRIRNRGFRSMIDVRNELRDEILNANSKMIGLATFKRFDVLNKYLQGFRPGELTVLTGATGIGKTTFLCEYSLDLFMQGVRTLFCSFEMQEEKILRWMLVQYAGPSHVRSLARTRTYHNGIKVPLHRVEHHASVEQWLDRFERTKGALIIMKVDEFRNRSINQIANAIKDQVVSAGIQHVVIDNLQFLIGLANLNDEKASALERFNQQDRFVGLMRKMATDYGVHVTLVVHPRKTDSDTDLDIHHLGGSARVTQEADNVLVMQRRKSDENGKSRKFLHILKNRHGGPASTTTRSRCSSRSPPTPTSSKSGSEAWKLGSDPSFTFFALCNPLLLLCHLSVH</sequence>
<dbReference type="InterPro" id="IPR027417">
    <property type="entry name" value="P-loop_NTPase"/>
</dbReference>
<dbReference type="EMBL" id="AZBU02000004">
    <property type="protein sequence ID" value="TKR83154.1"/>
    <property type="molecule type" value="Genomic_DNA"/>
</dbReference>
<dbReference type="PROSITE" id="PS50893">
    <property type="entry name" value="ABC_TRANSPORTER_2"/>
    <property type="match status" value="1"/>
</dbReference>